<dbReference type="InterPro" id="IPR029787">
    <property type="entry name" value="Nucleotide_cyclase"/>
</dbReference>
<evidence type="ECO:0000259" key="3">
    <source>
        <dbReference type="PROSITE" id="PS50885"/>
    </source>
</evidence>
<dbReference type="PROSITE" id="PS50885">
    <property type="entry name" value="HAMP"/>
    <property type="match status" value="1"/>
</dbReference>
<dbReference type="InterPro" id="IPR032244">
    <property type="entry name" value="LapD_MoxY_N"/>
</dbReference>
<dbReference type="Pfam" id="PF00990">
    <property type="entry name" value="GGDEF"/>
    <property type="match status" value="1"/>
</dbReference>
<dbReference type="InterPro" id="IPR043128">
    <property type="entry name" value="Rev_trsase/Diguanyl_cyclase"/>
</dbReference>
<dbReference type="SMART" id="SM00267">
    <property type="entry name" value="GGDEF"/>
    <property type="match status" value="1"/>
</dbReference>
<dbReference type="SUPFAM" id="SSF55073">
    <property type="entry name" value="Nucleotide cyclase"/>
    <property type="match status" value="1"/>
</dbReference>
<dbReference type="SMART" id="SM00304">
    <property type="entry name" value="HAMP"/>
    <property type="match status" value="1"/>
</dbReference>
<evidence type="ECO:0000259" key="2">
    <source>
        <dbReference type="PROSITE" id="PS50883"/>
    </source>
</evidence>
<dbReference type="Proteomes" id="UP000805841">
    <property type="component" value="Unassembled WGS sequence"/>
</dbReference>
<feature type="transmembrane region" description="Helical" evidence="1">
    <location>
        <begin position="144"/>
        <end position="170"/>
    </location>
</feature>
<dbReference type="PROSITE" id="PS50883">
    <property type="entry name" value="EAL"/>
    <property type="match status" value="1"/>
</dbReference>
<keyword evidence="5" id="KW-1185">Reference proteome</keyword>
<gene>
    <name evidence="4" type="ORF">HAQ05_25530</name>
</gene>
<reference evidence="4 5" key="1">
    <citation type="journal article" date="2020" name="Insects">
        <title>Bacteria Belonging to Pseudomonas typographi sp. nov. from the Bark Beetle Ips typographus Have Genomic Potential to Aid in the Host Ecology.</title>
        <authorList>
            <person name="Peral-Aranega E."/>
            <person name="Saati-Santamaria Z."/>
            <person name="Kolarik M."/>
            <person name="Rivas R."/>
            <person name="Garcia-Fraile P."/>
        </authorList>
    </citation>
    <scope>NUCLEOTIDE SEQUENCE [LARGE SCALE GENOMIC DNA]</scope>
    <source>
        <strain evidence="4 5">CA3A</strain>
    </source>
</reference>
<dbReference type="SUPFAM" id="SSF141868">
    <property type="entry name" value="EAL domain-like"/>
    <property type="match status" value="1"/>
</dbReference>
<feature type="domain" description="HAMP" evidence="3">
    <location>
        <begin position="171"/>
        <end position="223"/>
    </location>
</feature>
<dbReference type="SMART" id="SM00052">
    <property type="entry name" value="EAL"/>
    <property type="match status" value="1"/>
</dbReference>
<dbReference type="InterPro" id="IPR035919">
    <property type="entry name" value="EAL_sf"/>
</dbReference>
<evidence type="ECO:0000256" key="1">
    <source>
        <dbReference type="SAM" id="Phobius"/>
    </source>
</evidence>
<name>A0ABR7Z917_9PSED</name>
<dbReference type="PANTHER" id="PTHR33121">
    <property type="entry name" value="CYCLIC DI-GMP PHOSPHODIESTERASE PDEF"/>
    <property type="match status" value="1"/>
</dbReference>
<evidence type="ECO:0000313" key="5">
    <source>
        <dbReference type="Proteomes" id="UP000805841"/>
    </source>
</evidence>
<dbReference type="NCBIfam" id="TIGR00254">
    <property type="entry name" value="GGDEF"/>
    <property type="match status" value="1"/>
</dbReference>
<dbReference type="Gene3D" id="3.30.70.270">
    <property type="match status" value="1"/>
</dbReference>
<dbReference type="CDD" id="cd06225">
    <property type="entry name" value="HAMP"/>
    <property type="match status" value="1"/>
</dbReference>
<protein>
    <submittedName>
        <fullName evidence="4">EAL domain-containing protein</fullName>
    </submittedName>
</protein>
<dbReference type="PANTHER" id="PTHR33121:SF23">
    <property type="entry name" value="CYCLIC DI-GMP PHOSPHODIESTERASE PDEB"/>
    <property type="match status" value="1"/>
</dbReference>
<dbReference type="RefSeq" id="WP_190426382.1">
    <property type="nucleotide sequence ID" value="NZ_JAAOCA010000050.1"/>
</dbReference>
<dbReference type="Pfam" id="PF00672">
    <property type="entry name" value="HAMP"/>
    <property type="match status" value="1"/>
</dbReference>
<accession>A0ABR7Z917</accession>
<sequence>MSLLKQLFLAICLFLLLAFAGSFFVGLENSRAQMLAQLRAHAQDAATALGVSLTPHIDDAAMLELMVSSIFDSGYYTSIRLVDLHSGQVLVERREAADEHPVPAWFAWLAALPPQQGEALIMRGWAQAAQVQVVSQPRFALQRLWQSALGSLAWLALCGLASATLGGWLLRRQLRPLDAMAAQAEAISRRQFVVQEPVPRTPELRRVVMAMNLMVGKLEGLFSAEAARADLLQEEAFRDSLTGLANRRLLETRLANDLLQADQNSPGHLVMLRLKHLTGLNQRLGGQATDALLCAVADLLRRLLQDPARADWLAARNRGGEFALLAPVTTAADARHLLSHLSDALGPLYHTGASDCQPVGYLAAVPYHPGQAPQALWLHLDQALAEAQAHPAVPWVLAPHSEHHTGANAHEWRSWLEHTLEQRQLNLFFQPVVHCAPGRALLHHKVLARLRDPAGQMVAAGHFLPWVERLGWAGRFDQIMLDHVLDHLAVRPRPLALSVSADTLSDPGWRQALLDRLERATALGQWLTLEADERKLPSYDELQALSLAIRERGFHFAIQHFGGQFSQIGHLTRLGLAWLKVEGTYIRGIDWQSDKCLFIEAMLRATHSIDLPLIAEMVETEGEFQVLHELGMQGAMGRWIGPPEGGPLA</sequence>
<dbReference type="InterPro" id="IPR050706">
    <property type="entry name" value="Cyclic-di-GMP_PDE-like"/>
</dbReference>
<dbReference type="CDD" id="cd01948">
    <property type="entry name" value="EAL"/>
    <property type="match status" value="1"/>
</dbReference>
<dbReference type="CDD" id="cd01949">
    <property type="entry name" value="GGDEF"/>
    <property type="match status" value="1"/>
</dbReference>
<dbReference type="InterPro" id="IPR001633">
    <property type="entry name" value="EAL_dom"/>
</dbReference>
<comment type="caution">
    <text evidence="4">The sequence shown here is derived from an EMBL/GenBank/DDBJ whole genome shotgun (WGS) entry which is preliminary data.</text>
</comment>
<keyword evidence="1" id="KW-0472">Membrane</keyword>
<evidence type="ECO:0000313" key="4">
    <source>
        <dbReference type="EMBL" id="MBD1602044.1"/>
    </source>
</evidence>
<dbReference type="InterPro" id="IPR000160">
    <property type="entry name" value="GGDEF_dom"/>
</dbReference>
<dbReference type="Gene3D" id="6.20.270.20">
    <property type="entry name" value="LapD/MoxY periplasmic domain"/>
    <property type="match status" value="1"/>
</dbReference>
<feature type="domain" description="EAL" evidence="2">
    <location>
        <begin position="409"/>
        <end position="649"/>
    </location>
</feature>
<dbReference type="InterPro" id="IPR003660">
    <property type="entry name" value="HAMP_dom"/>
</dbReference>
<dbReference type="Gene3D" id="3.30.110.200">
    <property type="match status" value="1"/>
</dbReference>
<dbReference type="InterPro" id="IPR042461">
    <property type="entry name" value="LapD_MoxY_peri_C"/>
</dbReference>
<dbReference type="EMBL" id="JAAOCA010000050">
    <property type="protein sequence ID" value="MBD1602044.1"/>
    <property type="molecule type" value="Genomic_DNA"/>
</dbReference>
<dbReference type="Pfam" id="PF00563">
    <property type="entry name" value="EAL"/>
    <property type="match status" value="1"/>
</dbReference>
<organism evidence="4 5">
    <name type="scientific">Pseudomonas typographi</name>
    <dbReference type="NCBI Taxonomy" id="2715964"/>
    <lineage>
        <taxon>Bacteria</taxon>
        <taxon>Pseudomonadati</taxon>
        <taxon>Pseudomonadota</taxon>
        <taxon>Gammaproteobacteria</taxon>
        <taxon>Pseudomonadales</taxon>
        <taxon>Pseudomonadaceae</taxon>
        <taxon>Pseudomonas</taxon>
    </lineage>
</organism>
<keyword evidence="1" id="KW-1133">Transmembrane helix</keyword>
<dbReference type="Gene3D" id="3.20.20.450">
    <property type="entry name" value="EAL domain"/>
    <property type="match status" value="1"/>
</dbReference>
<dbReference type="Pfam" id="PF16448">
    <property type="entry name" value="LapD_MoxY_N"/>
    <property type="match status" value="1"/>
</dbReference>
<keyword evidence="1" id="KW-0812">Transmembrane</keyword>
<proteinExistence type="predicted"/>